<accession>A0A074YAH1</accession>
<keyword evidence="2" id="KW-1185">Reference proteome</keyword>
<dbReference type="OMA" id="ACMNDEY"/>
<name>A0A074YAH1_AURSE</name>
<dbReference type="GeneID" id="25369094"/>
<dbReference type="PANTHER" id="PTHR38846">
    <property type="entry name" value="C3H1-TYPE DOMAIN-CONTAINING PROTEIN"/>
    <property type="match status" value="1"/>
</dbReference>
<dbReference type="InParanoid" id="A0A074YAH1"/>
<gene>
    <name evidence="1" type="ORF">AUEXF2481DRAFT_5646</name>
</gene>
<dbReference type="AlphaFoldDB" id="A0A074YAH1"/>
<dbReference type="EMBL" id="KL584761">
    <property type="protein sequence ID" value="KEQ94765.1"/>
    <property type="molecule type" value="Genomic_DNA"/>
</dbReference>
<dbReference type="OrthoDB" id="6105938at2759"/>
<dbReference type="PANTHER" id="PTHR38846:SF1">
    <property type="entry name" value="C3H1-TYPE DOMAIN-CONTAINING PROTEIN"/>
    <property type="match status" value="1"/>
</dbReference>
<dbReference type="Proteomes" id="UP000030641">
    <property type="component" value="Unassembled WGS sequence"/>
</dbReference>
<dbReference type="RefSeq" id="XP_013343098.1">
    <property type="nucleotide sequence ID" value="XM_013487644.1"/>
</dbReference>
<evidence type="ECO:0000313" key="2">
    <source>
        <dbReference type="Proteomes" id="UP000030641"/>
    </source>
</evidence>
<sequence length="151" mass="17751">MSFVFTSYFDRFPSFAHNPRCSVRDEFNRLSKTQKWGFEEKNRQRAKCYNEELEGHFASLGMDTQLDRLKHLCVEVGLEPLTTVSQCKKALKKVHVNLVDLMNARRTDKKVKQFATVRKLRKYTLESGKVYPKEDAKCDVVKVLLKNIFFH</sequence>
<evidence type="ECO:0000313" key="1">
    <source>
        <dbReference type="EMBL" id="KEQ94765.1"/>
    </source>
</evidence>
<protein>
    <submittedName>
        <fullName evidence="1">Uncharacterized protein</fullName>
    </submittedName>
</protein>
<proteinExistence type="predicted"/>
<dbReference type="STRING" id="1043005.A0A074YAH1"/>
<reference evidence="1 2" key="1">
    <citation type="journal article" date="2014" name="BMC Genomics">
        <title>Genome sequencing of four Aureobasidium pullulans varieties: biotechnological potential, stress tolerance, and description of new species.</title>
        <authorList>
            <person name="Gostin Ar C."/>
            <person name="Ohm R.A."/>
            <person name="Kogej T."/>
            <person name="Sonjak S."/>
            <person name="Turk M."/>
            <person name="Zajc J."/>
            <person name="Zalar P."/>
            <person name="Grube M."/>
            <person name="Sun H."/>
            <person name="Han J."/>
            <person name="Sharma A."/>
            <person name="Chiniquy J."/>
            <person name="Ngan C.Y."/>
            <person name="Lipzen A."/>
            <person name="Barry K."/>
            <person name="Grigoriev I.V."/>
            <person name="Gunde-Cimerman N."/>
        </authorList>
    </citation>
    <scope>NUCLEOTIDE SEQUENCE [LARGE SCALE GENOMIC DNA]</scope>
    <source>
        <strain evidence="1 2">EXF-2481</strain>
    </source>
</reference>
<organism evidence="1 2">
    <name type="scientific">Aureobasidium subglaciale (strain EXF-2481)</name>
    <name type="common">Aureobasidium pullulans var. subglaciale</name>
    <dbReference type="NCBI Taxonomy" id="1043005"/>
    <lineage>
        <taxon>Eukaryota</taxon>
        <taxon>Fungi</taxon>
        <taxon>Dikarya</taxon>
        <taxon>Ascomycota</taxon>
        <taxon>Pezizomycotina</taxon>
        <taxon>Dothideomycetes</taxon>
        <taxon>Dothideomycetidae</taxon>
        <taxon>Dothideales</taxon>
        <taxon>Saccotheciaceae</taxon>
        <taxon>Aureobasidium</taxon>
    </lineage>
</organism>
<dbReference type="HOGENOM" id="CLU_053382_4_1_1"/>